<dbReference type="GO" id="GO:0006355">
    <property type="term" value="P:regulation of DNA-templated transcription"/>
    <property type="evidence" value="ECO:0007669"/>
    <property type="project" value="InterPro"/>
</dbReference>
<dbReference type="SUPFAM" id="SSF46955">
    <property type="entry name" value="Putative DNA-binding domain"/>
    <property type="match status" value="1"/>
</dbReference>
<sequence>MHDDDLLTPREAARLLRVSVPTLAWWARIGALKPALHTPGGHRRYRRADVLAFRESADREDPERERREQDAVRLYEQGWSIRQVADRFDCGYGAMRRILMRRTTLRGPNDRHRPY</sequence>
<comment type="caution">
    <text evidence="2">The sequence shown here is derived from an EMBL/GenBank/DDBJ whole genome shotgun (WGS) entry which is preliminary data.</text>
</comment>
<dbReference type="Gene3D" id="1.10.1660.10">
    <property type="match status" value="1"/>
</dbReference>
<dbReference type="AlphaFoldDB" id="A0A9W6RR94"/>
<gene>
    <name evidence="2" type="ORF">Airi01_093380</name>
</gene>
<dbReference type="PROSITE" id="PS50937">
    <property type="entry name" value="HTH_MERR_2"/>
    <property type="match status" value="1"/>
</dbReference>
<proteinExistence type="predicted"/>
<dbReference type="Proteomes" id="UP001165135">
    <property type="component" value="Unassembled WGS sequence"/>
</dbReference>
<protein>
    <recommendedName>
        <fullName evidence="1">HTH merR-type domain-containing protein</fullName>
    </recommendedName>
</protein>
<evidence type="ECO:0000313" key="3">
    <source>
        <dbReference type="Proteomes" id="UP001165135"/>
    </source>
</evidence>
<dbReference type="InterPro" id="IPR000551">
    <property type="entry name" value="MerR-type_HTH_dom"/>
</dbReference>
<accession>A0A9W6RR94</accession>
<evidence type="ECO:0000313" key="2">
    <source>
        <dbReference type="EMBL" id="GLY81071.1"/>
    </source>
</evidence>
<dbReference type="GO" id="GO:0003677">
    <property type="term" value="F:DNA binding"/>
    <property type="evidence" value="ECO:0007669"/>
    <property type="project" value="InterPro"/>
</dbReference>
<dbReference type="Pfam" id="PF12728">
    <property type="entry name" value="HTH_17"/>
    <property type="match status" value="1"/>
</dbReference>
<feature type="domain" description="HTH merR-type" evidence="1">
    <location>
        <begin position="6"/>
        <end position="55"/>
    </location>
</feature>
<reference evidence="2" key="1">
    <citation type="submission" date="2023-03" db="EMBL/GenBank/DDBJ databases">
        <title>Actinoallomurus iriomotensis NBRC 103681.</title>
        <authorList>
            <person name="Ichikawa N."/>
            <person name="Sato H."/>
            <person name="Tonouchi N."/>
        </authorList>
    </citation>
    <scope>NUCLEOTIDE SEQUENCE</scope>
    <source>
        <strain evidence="2">NBRC 103681</strain>
    </source>
</reference>
<dbReference type="InterPro" id="IPR041657">
    <property type="entry name" value="HTH_17"/>
</dbReference>
<evidence type="ECO:0000259" key="1">
    <source>
        <dbReference type="PROSITE" id="PS50937"/>
    </source>
</evidence>
<dbReference type="Gene3D" id="1.10.10.60">
    <property type="entry name" value="Homeodomain-like"/>
    <property type="match status" value="1"/>
</dbReference>
<dbReference type="Pfam" id="PF13384">
    <property type="entry name" value="HTH_23"/>
    <property type="match status" value="1"/>
</dbReference>
<dbReference type="EMBL" id="BSTJ01000017">
    <property type="protein sequence ID" value="GLY81071.1"/>
    <property type="molecule type" value="Genomic_DNA"/>
</dbReference>
<organism evidence="2 3">
    <name type="scientific">Actinoallomurus iriomotensis</name>
    <dbReference type="NCBI Taxonomy" id="478107"/>
    <lineage>
        <taxon>Bacteria</taxon>
        <taxon>Bacillati</taxon>
        <taxon>Actinomycetota</taxon>
        <taxon>Actinomycetes</taxon>
        <taxon>Streptosporangiales</taxon>
        <taxon>Thermomonosporaceae</taxon>
        <taxon>Actinoallomurus</taxon>
    </lineage>
</organism>
<dbReference type="RefSeq" id="WP_285634947.1">
    <property type="nucleotide sequence ID" value="NZ_BSTJ01000017.1"/>
</dbReference>
<dbReference type="InterPro" id="IPR009061">
    <property type="entry name" value="DNA-bd_dom_put_sf"/>
</dbReference>
<name>A0A9W6RR94_9ACTN</name>